<dbReference type="Proteomes" id="UP000326950">
    <property type="component" value="Unassembled WGS sequence"/>
</dbReference>
<feature type="domain" description="Xylanolytic transcriptional activator regulatory" evidence="4">
    <location>
        <begin position="64"/>
        <end position="138"/>
    </location>
</feature>
<evidence type="ECO:0000256" key="2">
    <source>
        <dbReference type="ARBA" id="ARBA00023163"/>
    </source>
</evidence>
<dbReference type="Pfam" id="PF04082">
    <property type="entry name" value="Fungal_trans"/>
    <property type="match status" value="1"/>
</dbReference>
<dbReference type="PANTHER" id="PTHR47425">
    <property type="entry name" value="FARB-RELATED"/>
    <property type="match status" value="1"/>
</dbReference>
<dbReference type="PANTHER" id="PTHR47425:SF2">
    <property type="entry name" value="FARB-RELATED"/>
    <property type="match status" value="1"/>
</dbReference>
<organism evidence="5 6">
    <name type="scientific">Aspergillus tamarii</name>
    <dbReference type="NCBI Taxonomy" id="41984"/>
    <lineage>
        <taxon>Eukaryota</taxon>
        <taxon>Fungi</taxon>
        <taxon>Dikarya</taxon>
        <taxon>Ascomycota</taxon>
        <taxon>Pezizomycotina</taxon>
        <taxon>Eurotiomycetes</taxon>
        <taxon>Eurotiomycetidae</taxon>
        <taxon>Eurotiales</taxon>
        <taxon>Aspergillaceae</taxon>
        <taxon>Aspergillus</taxon>
        <taxon>Aspergillus subgen. Circumdati</taxon>
    </lineage>
</organism>
<dbReference type="InterPro" id="IPR052761">
    <property type="entry name" value="Fungal_Detox/Toxin_TFs"/>
</dbReference>
<keyword evidence="1" id="KW-0805">Transcription regulation</keyword>
<reference evidence="5 6" key="1">
    <citation type="submission" date="2019-04" db="EMBL/GenBank/DDBJ databases">
        <title>Friends and foes A comparative genomics study of 23 Aspergillus species from section Flavi.</title>
        <authorList>
            <consortium name="DOE Joint Genome Institute"/>
            <person name="Kjaerbolling I."/>
            <person name="Vesth T."/>
            <person name="Frisvad J.C."/>
            <person name="Nybo J.L."/>
            <person name="Theobald S."/>
            <person name="Kildgaard S."/>
            <person name="Isbrandt T."/>
            <person name="Kuo A."/>
            <person name="Sato A."/>
            <person name="Lyhne E.K."/>
            <person name="Kogle M.E."/>
            <person name="Wiebenga A."/>
            <person name="Kun R.S."/>
            <person name="Lubbers R.J."/>
            <person name="Makela M.R."/>
            <person name="Barry K."/>
            <person name="Chovatia M."/>
            <person name="Clum A."/>
            <person name="Daum C."/>
            <person name="Haridas S."/>
            <person name="He G."/>
            <person name="LaButti K."/>
            <person name="Lipzen A."/>
            <person name="Mondo S."/>
            <person name="Riley R."/>
            <person name="Salamov A."/>
            <person name="Simmons B.A."/>
            <person name="Magnuson J.K."/>
            <person name="Henrissat B."/>
            <person name="Mortensen U.H."/>
            <person name="Larsen T.O."/>
            <person name="Devries R.P."/>
            <person name="Grigoriev I.V."/>
            <person name="Machida M."/>
            <person name="Baker S.E."/>
            <person name="Andersen M.R."/>
        </authorList>
    </citation>
    <scope>NUCLEOTIDE SEQUENCE [LARGE SCALE GENOMIC DNA]</scope>
    <source>
        <strain evidence="5 6">CBS 117626</strain>
    </source>
</reference>
<dbReference type="OrthoDB" id="4161332at2759"/>
<gene>
    <name evidence="5" type="ORF">BDV40DRAFT_281862</name>
</gene>
<dbReference type="AlphaFoldDB" id="A0A5N6UCC3"/>
<evidence type="ECO:0000259" key="4">
    <source>
        <dbReference type="Pfam" id="PF04082"/>
    </source>
</evidence>
<protein>
    <recommendedName>
        <fullName evidence="4">Xylanolytic transcriptional activator regulatory domain-containing protein</fullName>
    </recommendedName>
</protein>
<dbReference type="GO" id="GO:0006351">
    <property type="term" value="P:DNA-templated transcription"/>
    <property type="evidence" value="ECO:0007669"/>
    <property type="project" value="InterPro"/>
</dbReference>
<accession>A0A5N6UCC3</accession>
<dbReference type="GO" id="GO:0003677">
    <property type="term" value="F:DNA binding"/>
    <property type="evidence" value="ECO:0007669"/>
    <property type="project" value="InterPro"/>
</dbReference>
<dbReference type="GO" id="GO:0008270">
    <property type="term" value="F:zinc ion binding"/>
    <property type="evidence" value="ECO:0007669"/>
    <property type="project" value="InterPro"/>
</dbReference>
<evidence type="ECO:0000313" key="6">
    <source>
        <dbReference type="Proteomes" id="UP000326950"/>
    </source>
</evidence>
<dbReference type="CDD" id="cd12148">
    <property type="entry name" value="fungal_TF_MHR"/>
    <property type="match status" value="1"/>
</dbReference>
<name>A0A5N6UCC3_ASPTM</name>
<dbReference type="EMBL" id="ML738772">
    <property type="protein sequence ID" value="KAE8156217.1"/>
    <property type="molecule type" value="Genomic_DNA"/>
</dbReference>
<keyword evidence="2" id="KW-0804">Transcription</keyword>
<dbReference type="InterPro" id="IPR007219">
    <property type="entry name" value="XnlR_reg_dom"/>
</dbReference>
<evidence type="ECO:0000313" key="5">
    <source>
        <dbReference type="EMBL" id="KAE8156217.1"/>
    </source>
</evidence>
<proteinExistence type="predicted"/>
<sequence>MKPAQRQIQNSGARASISSTLVPFAYYPYLNVPNLDRLPASDIAYLDSQKCFNVPSGEFLETLISHYFLYVHPCLPVINEAEFWPVFRQRERGKPFSLLLFQTMLFVASSYLPVEYVKRSGAQSIIALRDTFYKRAKVPAPPEFSCPHNLR</sequence>
<evidence type="ECO:0000256" key="3">
    <source>
        <dbReference type="ARBA" id="ARBA00023242"/>
    </source>
</evidence>
<keyword evidence="3" id="KW-0539">Nucleus</keyword>
<keyword evidence="6" id="KW-1185">Reference proteome</keyword>
<evidence type="ECO:0000256" key="1">
    <source>
        <dbReference type="ARBA" id="ARBA00023015"/>
    </source>
</evidence>